<dbReference type="eggNOG" id="ENOG5031HEN">
    <property type="taxonomic scope" value="Bacteria"/>
</dbReference>
<dbReference type="Gene3D" id="1.10.238.10">
    <property type="entry name" value="EF-hand"/>
    <property type="match status" value="1"/>
</dbReference>
<sequence>MPCSIDSVCPWRKVFLPLGAKRPAPGIVRRPARGLPIGNKTGDLRRAGPGPPAAPITRLRPLRETTMLRNIPAVLAVLALALAIGGCSAKSAKPAKQTYINIDQVFAAYDANGDGKITKEEFTAKFQQKQKADTAWKKIDKSSNGFVERTLNDDEPLRVWNDVESQNEPY</sequence>
<dbReference type="Pfam" id="PF13202">
    <property type="entry name" value="EF-hand_5"/>
    <property type="match status" value="1"/>
</dbReference>
<dbReference type="EMBL" id="AP010904">
    <property type="protein sequence ID" value="BAH73749.1"/>
    <property type="molecule type" value="Genomic_DNA"/>
</dbReference>
<dbReference type="GO" id="GO:0005509">
    <property type="term" value="F:calcium ion binding"/>
    <property type="evidence" value="ECO:0007669"/>
    <property type="project" value="InterPro"/>
</dbReference>
<name>C4XGG9_SOLM1</name>
<dbReference type="InterPro" id="IPR002048">
    <property type="entry name" value="EF_hand_dom"/>
</dbReference>
<evidence type="ECO:0000259" key="2">
    <source>
        <dbReference type="PROSITE" id="PS50222"/>
    </source>
</evidence>
<dbReference type="InterPro" id="IPR018247">
    <property type="entry name" value="EF_Hand_1_Ca_BS"/>
</dbReference>
<dbReference type="STRING" id="573370.DMR_02580"/>
<gene>
    <name evidence="3" type="ordered locus">DMR_02580</name>
</gene>
<reference evidence="3 4" key="1">
    <citation type="journal article" date="2009" name="Genome Res.">
        <title>Whole genome sequence of Desulfovibrio magneticus strain RS-1 revealed common gene clusters in magnetotactic bacteria.</title>
        <authorList>
            <person name="Nakazawa H."/>
            <person name="Arakaki A."/>
            <person name="Narita-Yamada S."/>
            <person name="Yashiro I."/>
            <person name="Jinno K."/>
            <person name="Aoki N."/>
            <person name="Tsuruyama A."/>
            <person name="Okamura Y."/>
            <person name="Tanikawa S."/>
            <person name="Fujita N."/>
            <person name="Takeyama H."/>
            <person name="Matsunaga T."/>
        </authorList>
    </citation>
    <scope>NUCLEOTIDE SEQUENCE [LARGE SCALE GENOMIC DNA]</scope>
    <source>
        <strain evidence="4">ATCC 700980 / DSM 13731 / RS-1</strain>
    </source>
</reference>
<accession>C4XGG9</accession>
<dbReference type="KEGG" id="dma:DMR_02580"/>
<dbReference type="AlphaFoldDB" id="C4XGG9"/>
<dbReference type="PROSITE" id="PS00018">
    <property type="entry name" value="EF_HAND_1"/>
    <property type="match status" value="1"/>
</dbReference>
<evidence type="ECO:0000313" key="4">
    <source>
        <dbReference type="Proteomes" id="UP000009071"/>
    </source>
</evidence>
<keyword evidence="4" id="KW-1185">Reference proteome</keyword>
<dbReference type="Proteomes" id="UP000009071">
    <property type="component" value="Chromosome"/>
</dbReference>
<dbReference type="InterPro" id="IPR011992">
    <property type="entry name" value="EF-hand-dom_pair"/>
</dbReference>
<feature type="domain" description="EF-hand" evidence="2">
    <location>
        <begin position="97"/>
        <end position="132"/>
    </location>
</feature>
<evidence type="ECO:0000313" key="3">
    <source>
        <dbReference type="EMBL" id="BAH73749.1"/>
    </source>
</evidence>
<protein>
    <recommendedName>
        <fullName evidence="2">EF-hand domain-containing protein</fullName>
    </recommendedName>
</protein>
<feature type="region of interest" description="Disordered" evidence="1">
    <location>
        <begin position="29"/>
        <end position="57"/>
    </location>
</feature>
<dbReference type="PROSITE" id="PS50222">
    <property type="entry name" value="EF_HAND_2"/>
    <property type="match status" value="1"/>
</dbReference>
<evidence type="ECO:0000256" key="1">
    <source>
        <dbReference type="SAM" id="MobiDB-lite"/>
    </source>
</evidence>
<organism evidence="3 4">
    <name type="scientific">Solidesulfovibrio magneticus (strain ATCC 700980 / DSM 13731 / RS-1)</name>
    <name type="common">Desulfovibrio magneticus</name>
    <dbReference type="NCBI Taxonomy" id="573370"/>
    <lineage>
        <taxon>Bacteria</taxon>
        <taxon>Pseudomonadati</taxon>
        <taxon>Thermodesulfobacteriota</taxon>
        <taxon>Desulfovibrionia</taxon>
        <taxon>Desulfovibrionales</taxon>
        <taxon>Desulfovibrionaceae</taxon>
        <taxon>Solidesulfovibrio</taxon>
    </lineage>
</organism>
<proteinExistence type="predicted"/>
<dbReference type="HOGENOM" id="CLU_133699_0_0_7"/>
<dbReference type="SUPFAM" id="SSF47473">
    <property type="entry name" value="EF-hand"/>
    <property type="match status" value="1"/>
</dbReference>
<dbReference type="SMART" id="SM00054">
    <property type="entry name" value="EFh"/>
    <property type="match status" value="1"/>
</dbReference>